<dbReference type="GO" id="GO:0080120">
    <property type="term" value="P:CAAX-box protein maturation"/>
    <property type="evidence" value="ECO:0007669"/>
    <property type="project" value="UniProtKB-ARBA"/>
</dbReference>
<evidence type="ECO:0000256" key="1">
    <source>
        <dbReference type="SAM" id="Phobius"/>
    </source>
</evidence>
<dbReference type="EMBL" id="LRPC01000028">
    <property type="protein sequence ID" value="KYG74037.1"/>
    <property type="molecule type" value="Genomic_DNA"/>
</dbReference>
<protein>
    <recommendedName>
        <fullName evidence="2">CAAX prenyl protease 2/Lysostaphin resistance protein A-like domain-containing protein</fullName>
    </recommendedName>
</protein>
<dbReference type="Proteomes" id="UP000075606">
    <property type="component" value="Unassembled WGS sequence"/>
</dbReference>
<keyword evidence="1" id="KW-0812">Transmembrane</keyword>
<evidence type="ECO:0000259" key="2">
    <source>
        <dbReference type="Pfam" id="PF02517"/>
    </source>
</evidence>
<feature type="transmembrane region" description="Helical" evidence="1">
    <location>
        <begin position="70"/>
        <end position="96"/>
    </location>
</feature>
<sequence>MIKALTSSLQQNKEEKEKYRWATAATLIVLFIIGSVMNVPFSREVTRLNIEAGKADSTMSLDLLSHLTQVGISSLILGAILVFIGISISSNTNLGAPVLARLFSGKPMSELVKVKDVLSSIALASLVSVILLGLFELQKSFYPVDHLMDRPDKPFYVLVSFSAGITEEIMFRLGLMSLLVAVFQFFKKNTSPSPKSIWIAIIISSIFFGLIHLPLSKNFVELKAFSIAVTMIGNLITGITFGYIFWRKGLLIAILSHIVFDLIFHVVGSPYA</sequence>
<organism evidence="3 4">
    <name type="scientific">Roseivirga spongicola</name>
    <dbReference type="NCBI Taxonomy" id="333140"/>
    <lineage>
        <taxon>Bacteria</taxon>
        <taxon>Pseudomonadati</taxon>
        <taxon>Bacteroidota</taxon>
        <taxon>Cytophagia</taxon>
        <taxon>Cytophagales</taxon>
        <taxon>Roseivirgaceae</taxon>
        <taxon>Roseivirga</taxon>
    </lineage>
</organism>
<dbReference type="GO" id="GO:0004175">
    <property type="term" value="F:endopeptidase activity"/>
    <property type="evidence" value="ECO:0007669"/>
    <property type="project" value="UniProtKB-ARBA"/>
</dbReference>
<dbReference type="OrthoDB" id="378663at2"/>
<reference evidence="3 4" key="1">
    <citation type="submission" date="2016-01" db="EMBL/GenBank/DDBJ databases">
        <title>Genome sequencing of Roseivirga spongicola UST030701-084.</title>
        <authorList>
            <person name="Selvaratnam C."/>
            <person name="Thevarajoo S."/>
            <person name="Goh K.M."/>
            <person name="Ee R."/>
            <person name="Chan K.-G."/>
            <person name="Chong C.S."/>
        </authorList>
    </citation>
    <scope>NUCLEOTIDE SEQUENCE [LARGE SCALE GENOMIC DNA]</scope>
    <source>
        <strain evidence="3 4">UST030701-084</strain>
    </source>
</reference>
<comment type="caution">
    <text evidence="3">The sequence shown here is derived from an EMBL/GenBank/DDBJ whole genome shotgun (WGS) entry which is preliminary data.</text>
</comment>
<dbReference type="RefSeq" id="WP_068223360.1">
    <property type="nucleotide sequence ID" value="NZ_CP139724.1"/>
</dbReference>
<dbReference type="AlphaFoldDB" id="A0A150X5M7"/>
<gene>
    <name evidence="3" type="ORF">AWW68_15360</name>
</gene>
<evidence type="ECO:0000313" key="4">
    <source>
        <dbReference type="Proteomes" id="UP000075606"/>
    </source>
</evidence>
<feature type="transmembrane region" description="Helical" evidence="1">
    <location>
        <begin position="197"/>
        <end position="215"/>
    </location>
</feature>
<dbReference type="Pfam" id="PF02517">
    <property type="entry name" value="Rce1-like"/>
    <property type="match status" value="1"/>
</dbReference>
<keyword evidence="4" id="KW-1185">Reference proteome</keyword>
<dbReference type="InterPro" id="IPR003675">
    <property type="entry name" value="Rce1/LyrA-like_dom"/>
</dbReference>
<feature type="transmembrane region" description="Helical" evidence="1">
    <location>
        <begin position="227"/>
        <end position="245"/>
    </location>
</feature>
<proteinExistence type="predicted"/>
<feature type="transmembrane region" description="Helical" evidence="1">
    <location>
        <begin position="155"/>
        <end position="185"/>
    </location>
</feature>
<feature type="transmembrane region" description="Helical" evidence="1">
    <location>
        <begin position="117"/>
        <end position="135"/>
    </location>
</feature>
<evidence type="ECO:0000313" key="3">
    <source>
        <dbReference type="EMBL" id="KYG74037.1"/>
    </source>
</evidence>
<accession>A0A150X5M7</accession>
<dbReference type="STRING" id="333140.AWW68_15360"/>
<feature type="transmembrane region" description="Helical" evidence="1">
    <location>
        <begin position="250"/>
        <end position="268"/>
    </location>
</feature>
<keyword evidence="1" id="KW-0472">Membrane</keyword>
<feature type="transmembrane region" description="Helical" evidence="1">
    <location>
        <begin position="21"/>
        <end position="41"/>
    </location>
</feature>
<keyword evidence="1" id="KW-1133">Transmembrane helix</keyword>
<name>A0A150X5M7_9BACT</name>
<feature type="domain" description="CAAX prenyl protease 2/Lysostaphin resistance protein A-like" evidence="2">
    <location>
        <begin position="155"/>
        <end position="263"/>
    </location>
</feature>